<gene>
    <name evidence="11" type="primary">dxs</name>
    <name evidence="14" type="ordered locus">Paes_1686</name>
</gene>
<evidence type="ECO:0000256" key="5">
    <source>
        <dbReference type="ARBA" id="ARBA00022723"/>
    </source>
</evidence>
<feature type="binding site" evidence="11">
    <location>
        <position position="298"/>
    </location>
    <ligand>
        <name>thiamine diphosphate</name>
        <dbReference type="ChEBI" id="CHEBI:58937"/>
    </ligand>
</feature>
<dbReference type="HAMAP" id="MF_00315">
    <property type="entry name" value="DXP_synth"/>
    <property type="match status" value="1"/>
</dbReference>
<dbReference type="PANTHER" id="PTHR43322:SF5">
    <property type="entry name" value="1-DEOXY-D-XYLULOSE-5-PHOSPHATE SYNTHASE, CHLOROPLASTIC"/>
    <property type="match status" value="1"/>
</dbReference>
<feature type="binding site" evidence="11">
    <location>
        <position position="383"/>
    </location>
    <ligand>
        <name>thiamine diphosphate</name>
        <dbReference type="ChEBI" id="CHEBI:58937"/>
    </ligand>
</feature>
<dbReference type="SMART" id="SM00861">
    <property type="entry name" value="Transket_pyr"/>
    <property type="match status" value="1"/>
</dbReference>
<comment type="cofactor">
    <cofactor evidence="11">
        <name>Mg(2+)</name>
        <dbReference type="ChEBI" id="CHEBI:18420"/>
    </cofactor>
    <text evidence="11">Binds 1 Mg(2+) ion per subunit.</text>
</comment>
<dbReference type="GO" id="GO:0016114">
    <property type="term" value="P:terpenoid biosynthetic process"/>
    <property type="evidence" value="ECO:0007669"/>
    <property type="project" value="UniProtKB-UniRule"/>
</dbReference>
<comment type="subunit">
    <text evidence="3 11">Homodimer.</text>
</comment>
<feature type="binding site" evidence="11">
    <location>
        <position position="157"/>
    </location>
    <ligand>
        <name>Mg(2+)</name>
        <dbReference type="ChEBI" id="CHEBI:18420"/>
    </ligand>
</feature>
<dbReference type="Pfam" id="PF13292">
    <property type="entry name" value="DXP_synthase_N"/>
    <property type="match status" value="1"/>
</dbReference>
<dbReference type="EMBL" id="CP001108">
    <property type="protein sequence ID" value="ACF46704.1"/>
    <property type="molecule type" value="Genomic_DNA"/>
</dbReference>
<dbReference type="CDD" id="cd02007">
    <property type="entry name" value="TPP_DXS"/>
    <property type="match status" value="1"/>
</dbReference>
<dbReference type="Proteomes" id="UP000002725">
    <property type="component" value="Chromosome"/>
</dbReference>
<keyword evidence="8 11" id="KW-0786">Thiamine pyrophosphate</keyword>
<dbReference type="NCBIfam" id="NF003933">
    <property type="entry name" value="PRK05444.2-2"/>
    <property type="match status" value="1"/>
</dbReference>
<dbReference type="Gene3D" id="3.40.50.920">
    <property type="match status" value="1"/>
</dbReference>
<dbReference type="InterPro" id="IPR049557">
    <property type="entry name" value="Transketolase_CS"/>
</dbReference>
<evidence type="ECO:0000256" key="11">
    <source>
        <dbReference type="HAMAP-Rule" id="MF_00315"/>
    </source>
</evidence>
<comment type="similarity">
    <text evidence="2 11">Belongs to the transketolase family. DXPS subfamily.</text>
</comment>
<dbReference type="STRING" id="290512.Paes_1686"/>
<evidence type="ECO:0000256" key="10">
    <source>
        <dbReference type="ARBA" id="ARBA00055605"/>
    </source>
</evidence>
<dbReference type="RefSeq" id="WP_012506237.1">
    <property type="nucleotide sequence ID" value="NC_011059.1"/>
</dbReference>
<dbReference type="InterPro" id="IPR005475">
    <property type="entry name" value="Transketolase-like_Pyr-bd"/>
</dbReference>
<keyword evidence="7 11" id="KW-0784">Thiamine biosynthesis</keyword>
<dbReference type="Pfam" id="PF02780">
    <property type="entry name" value="Transketolase_C"/>
    <property type="match status" value="1"/>
</dbReference>
<dbReference type="GO" id="GO:0000287">
    <property type="term" value="F:magnesium ion binding"/>
    <property type="evidence" value="ECO:0007669"/>
    <property type="project" value="UniProtKB-UniRule"/>
</dbReference>
<sequence>MTKLPCFHETDAYRSLNTINSPEDLKRFKPSELQQIADECRSYLIDVIAENGGHFASSLGVVELTVAMHYVFDSPKDKFIWDVGHQAYIHKILTGRRDLMHTNRRFNGLAGFPKIHESRHDAFGTGHASTSISAAAGMAAARDLEGGNEKIIAVIGDGSMTGGMAFEAMNHLGDLKSDVLVILNDNQMAISPSTGGLRDYLINISLNKTYNKLRQFVWNSLSLINNDVGDAAKTAIHKIEDGIKASLTPGAFFEALGFRYFGPIDGHNMDQLVKAMKEMQALPHPKLLHVITKKGKGFLPAEQNQSAWHAHSGGFDRTTGESLKPSQKKSPPKYQEIFGEALTEIATNDRKIVGITAAMPSGTSLDIFQKAHPRRFYDVGIAEQHAVSFAAGLAAHGYKPVCAIYSTFLQRAYDQLIHDVALQNQHVIFAIDRAGLVGEDGPTHHGSFDLSYLHPVPNMVIMAPKDGQELRDMLYTALEHHHGPSAIRYPRGQAAAMELRKEFKAIAIGKGEIIREGNDIAILAIGSMVGHALQAAEILEAKGIDPLVANMRFVKPLDTQLLDTIASSHEKIVVIEENSVIGGLGSGIGDALQKKGMKNKVFKIGLPDQFVTHGSMNELYSMLGLDRNGLAETVIKIYNGSSNAVNDSAQTMIRTERLA</sequence>
<comment type="catalytic activity">
    <reaction evidence="11">
        <text>D-glyceraldehyde 3-phosphate + pyruvate + H(+) = 1-deoxy-D-xylulose 5-phosphate + CO2</text>
        <dbReference type="Rhea" id="RHEA:12605"/>
        <dbReference type="ChEBI" id="CHEBI:15361"/>
        <dbReference type="ChEBI" id="CHEBI:15378"/>
        <dbReference type="ChEBI" id="CHEBI:16526"/>
        <dbReference type="ChEBI" id="CHEBI:57792"/>
        <dbReference type="ChEBI" id="CHEBI:59776"/>
        <dbReference type="EC" id="2.2.1.7"/>
    </reaction>
</comment>
<dbReference type="GO" id="GO:0030976">
    <property type="term" value="F:thiamine pyrophosphate binding"/>
    <property type="evidence" value="ECO:0007669"/>
    <property type="project" value="UniProtKB-UniRule"/>
</dbReference>
<keyword evidence="4 11" id="KW-0808">Transferase</keyword>
<feature type="binding site" evidence="11">
    <location>
        <position position="186"/>
    </location>
    <ligand>
        <name>thiamine diphosphate</name>
        <dbReference type="ChEBI" id="CHEBI:58937"/>
    </ligand>
</feature>
<proteinExistence type="inferred from homology"/>
<dbReference type="PANTHER" id="PTHR43322">
    <property type="entry name" value="1-D-DEOXYXYLULOSE 5-PHOSPHATE SYNTHASE-RELATED"/>
    <property type="match status" value="1"/>
</dbReference>
<dbReference type="SUPFAM" id="SSF52518">
    <property type="entry name" value="Thiamin diphosphate-binding fold (THDP-binding)"/>
    <property type="match status" value="2"/>
</dbReference>
<reference evidence="14" key="1">
    <citation type="submission" date="2008-06" db="EMBL/GenBank/DDBJ databases">
        <title>Complete sequence of chromosome of Prosthecochloris aestuarii DSM 271.</title>
        <authorList>
            <consortium name="US DOE Joint Genome Institute"/>
            <person name="Lucas S."/>
            <person name="Copeland A."/>
            <person name="Lapidus A."/>
            <person name="Glavina del Rio T."/>
            <person name="Dalin E."/>
            <person name="Tice H."/>
            <person name="Bruce D."/>
            <person name="Goodwin L."/>
            <person name="Pitluck S."/>
            <person name="Schmutz J."/>
            <person name="Larimer F."/>
            <person name="Land M."/>
            <person name="Hauser L."/>
            <person name="Kyrpides N."/>
            <person name="Anderson I."/>
            <person name="Liu Z."/>
            <person name="Li T."/>
            <person name="Zhao F."/>
            <person name="Overmann J."/>
            <person name="Bryant D.A."/>
            <person name="Richardson P."/>
        </authorList>
    </citation>
    <scope>NUCLEOTIDE SEQUENCE [LARGE SCALE GENOMIC DNA]</scope>
    <source>
        <strain evidence="14">DSM 271</strain>
    </source>
</reference>
<dbReference type="Gene3D" id="3.40.50.970">
    <property type="match status" value="2"/>
</dbReference>
<name>B4S3G5_PROA2</name>
<evidence type="ECO:0000256" key="12">
    <source>
        <dbReference type="SAM" id="MobiDB-lite"/>
    </source>
</evidence>
<feature type="binding site" evidence="11">
    <location>
        <begin position="126"/>
        <end position="128"/>
    </location>
    <ligand>
        <name>thiamine diphosphate</name>
        <dbReference type="ChEBI" id="CHEBI:58937"/>
    </ligand>
</feature>
<dbReference type="InterPro" id="IPR033248">
    <property type="entry name" value="Transketolase_C"/>
</dbReference>
<keyword evidence="6 11" id="KW-0460">Magnesium</keyword>
<dbReference type="FunFam" id="3.40.50.970:FF:000005">
    <property type="entry name" value="1-deoxy-D-xylulose-5-phosphate synthase"/>
    <property type="match status" value="1"/>
</dbReference>
<dbReference type="GO" id="GO:0019288">
    <property type="term" value="P:isopentenyl diphosphate biosynthetic process, methylerythritol 4-phosphate pathway"/>
    <property type="evidence" value="ECO:0007669"/>
    <property type="project" value="TreeGrafter"/>
</dbReference>
<dbReference type="KEGG" id="paa:Paes_1686"/>
<dbReference type="GO" id="GO:0009228">
    <property type="term" value="P:thiamine biosynthetic process"/>
    <property type="evidence" value="ECO:0007669"/>
    <property type="project" value="UniProtKB-UniRule"/>
</dbReference>
<evidence type="ECO:0000256" key="1">
    <source>
        <dbReference type="ARBA" id="ARBA00004980"/>
    </source>
</evidence>
<feature type="binding site" evidence="11">
    <location>
        <position position="85"/>
    </location>
    <ligand>
        <name>thiamine diphosphate</name>
        <dbReference type="ChEBI" id="CHEBI:58937"/>
    </ligand>
</feature>
<feature type="binding site" evidence="11">
    <location>
        <begin position="158"/>
        <end position="159"/>
    </location>
    <ligand>
        <name>thiamine diphosphate</name>
        <dbReference type="ChEBI" id="CHEBI:58937"/>
    </ligand>
</feature>
<dbReference type="UniPathway" id="UPA00064">
    <property type="reaction ID" value="UER00091"/>
</dbReference>
<dbReference type="PROSITE" id="PS00801">
    <property type="entry name" value="TRANSKETOLASE_1"/>
    <property type="match status" value="1"/>
</dbReference>
<protein>
    <recommendedName>
        <fullName evidence="11">1-deoxy-D-xylulose-5-phosphate synthase</fullName>
        <ecNumber evidence="11">2.2.1.7</ecNumber>
    </recommendedName>
    <alternativeName>
        <fullName evidence="11">1-deoxyxylulose-5-phosphate synthase</fullName>
        <shortName evidence="11">DXP synthase</shortName>
        <shortName evidence="11">DXPS</shortName>
    </alternativeName>
</protein>
<feature type="domain" description="Transketolase-like pyrimidine-binding" evidence="13">
    <location>
        <begin position="332"/>
        <end position="497"/>
    </location>
</feature>
<dbReference type="NCBIfam" id="TIGR00204">
    <property type="entry name" value="dxs"/>
    <property type="match status" value="1"/>
</dbReference>
<comment type="function">
    <text evidence="10 11">Catalyzes the acyloin condensation reaction between C atoms 2 and 3 of pyruvate and glyceraldehyde 3-phosphate to yield 1-deoxy-D-xylulose-5-phosphate (DXP).</text>
</comment>
<evidence type="ECO:0000256" key="4">
    <source>
        <dbReference type="ARBA" id="ARBA00022679"/>
    </source>
</evidence>
<accession>B4S3G5</accession>
<dbReference type="FunFam" id="3.40.50.920:FF:000002">
    <property type="entry name" value="1-deoxy-D-xylulose-5-phosphate synthase"/>
    <property type="match status" value="1"/>
</dbReference>
<evidence type="ECO:0000256" key="3">
    <source>
        <dbReference type="ARBA" id="ARBA00011738"/>
    </source>
</evidence>
<dbReference type="HOGENOM" id="CLU_009227_1_4_10"/>
<keyword evidence="5 11" id="KW-0479">Metal-binding</keyword>
<evidence type="ECO:0000256" key="6">
    <source>
        <dbReference type="ARBA" id="ARBA00022842"/>
    </source>
</evidence>
<feature type="region of interest" description="Disordered" evidence="12">
    <location>
        <begin position="310"/>
        <end position="332"/>
    </location>
</feature>
<dbReference type="EC" id="2.2.1.7" evidence="11"/>
<dbReference type="SUPFAM" id="SSF52922">
    <property type="entry name" value="TK C-terminal domain-like"/>
    <property type="match status" value="1"/>
</dbReference>
<keyword evidence="9 11" id="KW-0414">Isoprene biosynthesis</keyword>
<keyword evidence="15" id="KW-1185">Reference proteome</keyword>
<dbReference type="InterPro" id="IPR029061">
    <property type="entry name" value="THDP-binding"/>
</dbReference>
<dbReference type="eggNOG" id="COG1154">
    <property type="taxonomic scope" value="Bacteria"/>
</dbReference>
<dbReference type="GO" id="GO:0008661">
    <property type="term" value="F:1-deoxy-D-xylulose-5-phosphate synthase activity"/>
    <property type="evidence" value="ECO:0007669"/>
    <property type="project" value="UniProtKB-UniRule"/>
</dbReference>
<dbReference type="AlphaFoldDB" id="B4S3G5"/>
<organism evidence="14 15">
    <name type="scientific">Prosthecochloris aestuarii (strain DSM 271 / SK 413)</name>
    <dbReference type="NCBI Taxonomy" id="290512"/>
    <lineage>
        <taxon>Bacteria</taxon>
        <taxon>Pseudomonadati</taxon>
        <taxon>Chlorobiota</taxon>
        <taxon>Chlorobiia</taxon>
        <taxon>Chlorobiales</taxon>
        <taxon>Chlorobiaceae</taxon>
        <taxon>Prosthecochloris</taxon>
    </lineage>
</organism>
<evidence type="ECO:0000313" key="14">
    <source>
        <dbReference type="EMBL" id="ACF46704.1"/>
    </source>
</evidence>
<feature type="binding site" evidence="11">
    <location>
        <position position="186"/>
    </location>
    <ligand>
        <name>Mg(2+)</name>
        <dbReference type="ChEBI" id="CHEBI:18420"/>
    </ligand>
</feature>
<dbReference type="GO" id="GO:0005829">
    <property type="term" value="C:cytosol"/>
    <property type="evidence" value="ECO:0007669"/>
    <property type="project" value="TreeGrafter"/>
</dbReference>
<dbReference type="Pfam" id="PF02779">
    <property type="entry name" value="Transket_pyr"/>
    <property type="match status" value="1"/>
</dbReference>
<dbReference type="InterPro" id="IPR009014">
    <property type="entry name" value="Transketo_C/PFOR_II"/>
</dbReference>
<evidence type="ECO:0000256" key="8">
    <source>
        <dbReference type="ARBA" id="ARBA00023052"/>
    </source>
</evidence>
<evidence type="ECO:0000313" key="15">
    <source>
        <dbReference type="Proteomes" id="UP000002725"/>
    </source>
</evidence>
<comment type="cofactor">
    <cofactor evidence="11">
        <name>thiamine diphosphate</name>
        <dbReference type="ChEBI" id="CHEBI:58937"/>
    </cofactor>
    <text evidence="11">Binds 1 thiamine pyrophosphate per subunit.</text>
</comment>
<comment type="pathway">
    <text evidence="1 11">Metabolic intermediate biosynthesis; 1-deoxy-D-xylulose 5-phosphate biosynthesis; 1-deoxy-D-xylulose 5-phosphate from D-glyceraldehyde 3-phosphate and pyruvate: step 1/1.</text>
</comment>
<evidence type="ECO:0000256" key="2">
    <source>
        <dbReference type="ARBA" id="ARBA00011081"/>
    </source>
</evidence>
<evidence type="ECO:0000259" key="13">
    <source>
        <dbReference type="SMART" id="SM00861"/>
    </source>
</evidence>
<evidence type="ECO:0000256" key="9">
    <source>
        <dbReference type="ARBA" id="ARBA00023229"/>
    </source>
</evidence>
<evidence type="ECO:0000256" key="7">
    <source>
        <dbReference type="ARBA" id="ARBA00022977"/>
    </source>
</evidence>
<dbReference type="CDD" id="cd07033">
    <property type="entry name" value="TPP_PYR_DXS_TK_like"/>
    <property type="match status" value="1"/>
</dbReference>
<dbReference type="InterPro" id="IPR005477">
    <property type="entry name" value="Dxylulose-5-P_synthase"/>
</dbReference>